<dbReference type="Proteomes" id="UP000314294">
    <property type="component" value="Unassembled WGS sequence"/>
</dbReference>
<protein>
    <submittedName>
        <fullName evidence="2">Uncharacterized protein</fullName>
    </submittedName>
</protein>
<gene>
    <name evidence="2" type="ORF">EYF80_023536</name>
</gene>
<evidence type="ECO:0000313" key="2">
    <source>
        <dbReference type="EMBL" id="TNN66197.1"/>
    </source>
</evidence>
<organism evidence="2 3">
    <name type="scientific">Liparis tanakae</name>
    <name type="common">Tanaka's snailfish</name>
    <dbReference type="NCBI Taxonomy" id="230148"/>
    <lineage>
        <taxon>Eukaryota</taxon>
        <taxon>Metazoa</taxon>
        <taxon>Chordata</taxon>
        <taxon>Craniata</taxon>
        <taxon>Vertebrata</taxon>
        <taxon>Euteleostomi</taxon>
        <taxon>Actinopterygii</taxon>
        <taxon>Neopterygii</taxon>
        <taxon>Teleostei</taxon>
        <taxon>Neoteleostei</taxon>
        <taxon>Acanthomorphata</taxon>
        <taxon>Eupercaria</taxon>
        <taxon>Perciformes</taxon>
        <taxon>Cottioidei</taxon>
        <taxon>Cottales</taxon>
        <taxon>Liparidae</taxon>
        <taxon>Liparis</taxon>
    </lineage>
</organism>
<proteinExistence type="predicted"/>
<name>A0A4Z2HK97_9TELE</name>
<feature type="region of interest" description="Disordered" evidence="1">
    <location>
        <begin position="48"/>
        <end position="76"/>
    </location>
</feature>
<evidence type="ECO:0000256" key="1">
    <source>
        <dbReference type="SAM" id="MobiDB-lite"/>
    </source>
</evidence>
<evidence type="ECO:0000313" key="3">
    <source>
        <dbReference type="Proteomes" id="UP000314294"/>
    </source>
</evidence>
<dbReference type="AlphaFoldDB" id="A0A4Z2HK97"/>
<accession>A0A4Z2HK97</accession>
<keyword evidence="3" id="KW-1185">Reference proteome</keyword>
<comment type="caution">
    <text evidence="2">The sequence shown here is derived from an EMBL/GenBank/DDBJ whole genome shotgun (WGS) entry which is preliminary data.</text>
</comment>
<dbReference type="EMBL" id="SRLO01000223">
    <property type="protein sequence ID" value="TNN66197.1"/>
    <property type="molecule type" value="Genomic_DNA"/>
</dbReference>
<sequence length="153" mass="16403">MTDYSTVASAHRCKWNRVGSVLGTMRQQWQQPSGGQIGPALPSILPLDGSRGLKPLTPESTERRHPVERAPSQASTQSHLAHILLIASVGEALPEIIHSIPKDSDSRLYGVEACGGRGVSVITLTRSPDRGLFFGRVGKASSFGLVSMAQYDP</sequence>
<reference evidence="2 3" key="1">
    <citation type="submission" date="2019-03" db="EMBL/GenBank/DDBJ databases">
        <title>First draft genome of Liparis tanakae, snailfish: a comprehensive survey of snailfish specific genes.</title>
        <authorList>
            <person name="Kim W."/>
            <person name="Song I."/>
            <person name="Jeong J.-H."/>
            <person name="Kim D."/>
            <person name="Kim S."/>
            <person name="Ryu S."/>
            <person name="Song J.Y."/>
            <person name="Lee S.K."/>
        </authorList>
    </citation>
    <scope>NUCLEOTIDE SEQUENCE [LARGE SCALE GENOMIC DNA]</scope>
    <source>
        <tissue evidence="2">Muscle</tissue>
    </source>
</reference>